<accession>A0A0J8G7U4</accession>
<reference evidence="2 3" key="1">
    <citation type="journal article" date="2015" name="Genome Biol. Evol.">
        <title>Comparative Genomics of Listeria Sensu Lato: Genus-Wide Differences in Evolutionary Dynamics and the Progressive Gain of Complex, Potentially Pathogenicity-Related Traits through Lateral Gene Transfer.</title>
        <authorList>
            <person name="Chiara M."/>
            <person name="Caruso M."/>
            <person name="D'Erchia A.M."/>
            <person name="Manzari C."/>
            <person name="Fraccalvieri R."/>
            <person name="Goffredo E."/>
            <person name="Latorre L."/>
            <person name="Miccolupo A."/>
            <person name="Padalino I."/>
            <person name="Santagada G."/>
            <person name="Chiocco D."/>
            <person name="Pesole G."/>
            <person name="Horner D.S."/>
            <person name="Parisi A."/>
        </authorList>
    </citation>
    <scope>NUCLEOTIDE SEQUENCE [LARGE SCALE GENOMIC DNA]</scope>
    <source>
        <strain evidence="2 3">1991</strain>
    </source>
</reference>
<dbReference type="Proteomes" id="UP000052258">
    <property type="component" value="Unassembled WGS sequence"/>
</dbReference>
<evidence type="ECO:0000313" key="2">
    <source>
        <dbReference type="EMBL" id="KMT58737.1"/>
    </source>
</evidence>
<feature type="compositionally biased region" description="Basic and acidic residues" evidence="1">
    <location>
        <begin position="162"/>
        <end position="222"/>
    </location>
</feature>
<organism evidence="2 3">
    <name type="scientific">Listeria fleischmannii 1991</name>
    <dbReference type="NCBI Taxonomy" id="1430899"/>
    <lineage>
        <taxon>Bacteria</taxon>
        <taxon>Bacillati</taxon>
        <taxon>Bacillota</taxon>
        <taxon>Bacilli</taxon>
        <taxon>Bacillales</taxon>
        <taxon>Listeriaceae</taxon>
        <taxon>Listeria</taxon>
    </lineage>
</organism>
<name>A0A0J8G7U4_9LIST</name>
<comment type="caution">
    <text evidence="2">The sequence shown here is derived from an EMBL/GenBank/DDBJ whole genome shotgun (WGS) entry which is preliminary data.</text>
</comment>
<feature type="region of interest" description="Disordered" evidence="1">
    <location>
        <begin position="153"/>
        <end position="235"/>
    </location>
</feature>
<proteinExistence type="predicted"/>
<evidence type="ECO:0000256" key="1">
    <source>
        <dbReference type="SAM" id="MobiDB-lite"/>
    </source>
</evidence>
<sequence length="235" mass="26519">MRKLLNLKLKNLFFILMAVFLTLTPLGNMAHAASDKVYVGAIAVSTIEKDKLKLHAQTNLPKKMKFFVKITGSDGFEKKVKLKVKKDGKLKKTVKKLPNGSYKILYQSYQPKKQTSKMREIIGEKGGNLKGDLVNKKKVVKFTENVQVSSSLVKSDSEIEAEEKAEKAKQAEEEAKKVAEEKAAKEKKVAEEAEKKKKEEAAKREKERAAEERAAEERRQAQEEQPQSEPEQSQG</sequence>
<gene>
    <name evidence="2" type="ORF">X560_1953</name>
</gene>
<keyword evidence="3" id="KW-1185">Reference proteome</keyword>
<dbReference type="RefSeq" id="WP_059140134.1">
    <property type="nucleotide sequence ID" value="NZ_KQ130617.1"/>
</dbReference>
<protein>
    <submittedName>
        <fullName evidence="2">Prophage Lp1 protein 65</fullName>
    </submittedName>
</protein>
<dbReference type="EMBL" id="AZHO01000024">
    <property type="protein sequence ID" value="KMT58737.1"/>
    <property type="molecule type" value="Genomic_DNA"/>
</dbReference>
<evidence type="ECO:0000313" key="3">
    <source>
        <dbReference type="Proteomes" id="UP000052258"/>
    </source>
</evidence>
<dbReference type="PATRIC" id="fig|1430899.3.peg.1996"/>
<dbReference type="AlphaFoldDB" id="A0A0J8G7U4"/>